<protein>
    <submittedName>
        <fullName evidence="5">DNA methylase</fullName>
    </submittedName>
</protein>
<organism evidence="5 6">
    <name type="scientific">Maribellus comscasis</name>
    <dbReference type="NCBI Taxonomy" id="2681766"/>
    <lineage>
        <taxon>Bacteria</taxon>
        <taxon>Pseudomonadati</taxon>
        <taxon>Bacteroidota</taxon>
        <taxon>Bacteroidia</taxon>
        <taxon>Marinilabiliales</taxon>
        <taxon>Prolixibacteraceae</taxon>
        <taxon>Maribellus</taxon>
    </lineage>
</organism>
<feature type="coiled-coil region" evidence="1">
    <location>
        <begin position="1488"/>
        <end position="1543"/>
    </location>
</feature>
<dbReference type="InterPro" id="IPR029063">
    <property type="entry name" value="SAM-dependent_MTases_sf"/>
</dbReference>
<dbReference type="InterPro" id="IPR014001">
    <property type="entry name" value="Helicase_ATP-bd"/>
</dbReference>
<feature type="domain" description="Helicase C-terminal" evidence="4">
    <location>
        <begin position="1288"/>
        <end position="1467"/>
    </location>
</feature>
<dbReference type="Pfam" id="PF07669">
    <property type="entry name" value="Eco57I"/>
    <property type="match status" value="1"/>
</dbReference>
<accession>A0A6I6JX74</accession>
<evidence type="ECO:0000256" key="1">
    <source>
        <dbReference type="SAM" id="Coils"/>
    </source>
</evidence>
<keyword evidence="5" id="KW-0808">Transferase</keyword>
<proteinExistence type="predicted"/>
<dbReference type="PANTHER" id="PTHR41313:SF1">
    <property type="entry name" value="DNA METHYLASE ADENINE-SPECIFIC DOMAIN-CONTAINING PROTEIN"/>
    <property type="match status" value="1"/>
</dbReference>
<dbReference type="InterPro" id="IPR001650">
    <property type="entry name" value="Helicase_C-like"/>
</dbReference>
<keyword evidence="1" id="KW-0175">Coiled coil</keyword>
<feature type="region of interest" description="Disordered" evidence="2">
    <location>
        <begin position="422"/>
        <end position="463"/>
    </location>
</feature>
<dbReference type="InterPro" id="IPR011639">
    <property type="entry name" value="MethylTrfase_TaqI-like_dom"/>
</dbReference>
<keyword evidence="5" id="KW-0489">Methyltransferase</keyword>
<reference evidence="5 6" key="1">
    <citation type="submission" date="2019-11" db="EMBL/GenBank/DDBJ databases">
        <authorList>
            <person name="Zheng R.K."/>
            <person name="Sun C.M."/>
        </authorList>
    </citation>
    <scope>NUCLEOTIDE SEQUENCE [LARGE SCALE GENOMIC DNA]</scope>
    <source>
        <strain evidence="5 6">WC007</strain>
    </source>
</reference>
<dbReference type="InterPro" id="IPR027417">
    <property type="entry name" value="P-loop_NTPase"/>
</dbReference>
<dbReference type="PRINTS" id="PR00507">
    <property type="entry name" value="N12N6MTFRASE"/>
</dbReference>
<dbReference type="KEGG" id="mcos:GM418_19360"/>
<dbReference type="PANTHER" id="PTHR41313">
    <property type="entry name" value="ADENINE-SPECIFIC METHYLTRANSFERASE"/>
    <property type="match status" value="1"/>
</dbReference>
<dbReference type="Gene3D" id="3.40.50.300">
    <property type="entry name" value="P-loop containing nucleotide triphosphate hydrolases"/>
    <property type="match status" value="2"/>
</dbReference>
<dbReference type="PROSITE" id="PS51194">
    <property type="entry name" value="HELICASE_CTER"/>
    <property type="match status" value="1"/>
</dbReference>
<evidence type="ECO:0000313" key="6">
    <source>
        <dbReference type="Proteomes" id="UP000428260"/>
    </source>
</evidence>
<keyword evidence="6" id="KW-1185">Reference proteome</keyword>
<dbReference type="GO" id="GO:0032259">
    <property type="term" value="P:methylation"/>
    <property type="evidence" value="ECO:0007669"/>
    <property type="project" value="UniProtKB-KW"/>
</dbReference>
<feature type="domain" description="Helicase ATP-binding" evidence="3">
    <location>
        <begin position="882"/>
        <end position="1137"/>
    </location>
</feature>
<dbReference type="Pfam" id="PF00271">
    <property type="entry name" value="Helicase_C"/>
    <property type="match status" value="1"/>
</dbReference>
<gene>
    <name evidence="5" type="ORF">GM418_19360</name>
</gene>
<evidence type="ECO:0000259" key="4">
    <source>
        <dbReference type="PROSITE" id="PS51194"/>
    </source>
</evidence>
<evidence type="ECO:0000259" key="3">
    <source>
        <dbReference type="PROSITE" id="PS51192"/>
    </source>
</evidence>
<dbReference type="Proteomes" id="UP000428260">
    <property type="component" value="Chromosome"/>
</dbReference>
<dbReference type="InterPro" id="IPR052933">
    <property type="entry name" value="DNA_Protect_Modify"/>
</dbReference>
<dbReference type="SMART" id="SM00487">
    <property type="entry name" value="DEXDc"/>
    <property type="match status" value="1"/>
</dbReference>
<dbReference type="PROSITE" id="PS51192">
    <property type="entry name" value="HELICASE_ATP_BIND_1"/>
    <property type="match status" value="1"/>
</dbReference>
<sequence>MSFNKEKHLRANIEAIKLVFQLEREKRSPTNEEQKALKQYSGFGALKCILDPVGSPSDMDHWPKSEVGLFPLVSQLHDVLKSNSQSDQQYKQYVSSLKNSILTAFYTPPEIVQVLAQTLKQNQVSPKSFLDPSAGLGAFISAFKNQNDRLTVTGFEKDLLTGKILSKIYPDDKIRIRGFEEIENRYNNHFDVVSSNIPFGDVAIFDISFLKSKDKIKQQASRSIHNYFFLKGIDVLRDGGVMAFITSQGVMNAPKNETVRQWLMKNSRLVSAVRLPNNLFSEYAGTEVGSDLIILQKDSGKNRLTQKEKDFVQSEKLSSGIFNNNYFNDFQRVVHTEGFIDTDPYGKPAQVFIHKEGISGIASDLRKMLETDFKEKLDVDLFQRDSFNKKFNSVSSGTKTEERTNHPGNELTLYDLFGLSKEERSQHKPARRRNLTKTKSKQLNLFSPPNPVNGKRSKEIVPPLPGIRQFKGELYSHLKTGSLVKDNNQLGFLKERNGNAATFERLKLNPQQEAKALLFIQIRDTYHQLYNKEAEGLKEDTENRNLLNTYYDDFVRKYGNLNDSKNLGLLKIDSGANEVLALERGINGEFVKADIFNQPVAFNARELEQVETSEEALAASLNTFGEVRIDYMLSLLDEKSREELIQELHGRIYFNPIIQNYEVADRFIAGNVVEKVKDIEGYLAQQPNDVVAQESLNALQNFIPEQIPFEDLDFNFGERWIPANIYSQYASHLFKTNVDIHYSPPVDEFSVKAQFPNANIYEKYAIKSQSRLYDGIALMKHALVNTTPNITKKILVDDKEVKVRDSEAIQLANSKIDEIRNGFTDWLDEQSPEFKQNLAGLYNSTYNCYVRPSYDGSHQTFPGLDLKALGISNLYSSQKDAIWMLKQNGGGICDHEVGSGKTLIMCCAAYEMKRLQLADKPMIVGLKANIHEISQTFRTAYPHAKILYPGKQDFSPAKRIKIFNDIKNNSWDAIVLTHEQFGMIPQSPEVQKQILQAELDNVEDNLEVVKRQGSEVSRGMLKGLIKRQQNLEVKLKTITHDIENRKDNVVDFKMMGIDHLFVDESHRFKNLMFNTRHDRVAGMGNPQGSQRALNILFAIRTIQQRTGKDLGATFLSGTTISNSLTELFLLFKYLRSKELERQQIKSFDAWAAVYAKKTTDYEFSVTNEIVQKERFRYFIKVPELAAFYNEITDYRTAKDIGIDRPEKNEILHNIPPTPQQEEFIQKLVAFAKNGDATILGRAPLSEREEKAKMLIATNYARKMSLDMRMISPHYDDHVDNKASHCATQIAMYYKQHNDYKGTQFVFSDLGTYKPGEWTPYSEIKRKLVEDHRIPAQEIRFIQEAKTEKARKNIIEAMNEGRIRVLFGSTDMLGTGVNAQKRAVVIHHLDSPWRPSDLEQREGRAIRKGNEIAKLFANNKVDVIIYAVEKSLDSYKFNLLHNKQLFIQQLKTNNLGKRTIDEGSMDEKSGMNFSEYVAILSGNTDLLEKAKLEKQITALESERQAFNRSKSSARFRLEDIQQSMDRNNKMISRMQKDLESLNNRIQSDDSGNIMNPVQLDGVKGSDPKIIGTKLNEISENAQTNEEYKNIGNLYGFNLLVKTESSMKDGFDFKENRFFIEGESGIKYTYNNGHIAKDLKLASTNFLKALERIPVLIDNHERLVEKTAKDMPVLKEVVNSQWRKDDQLRKLKNDLAALDRKIQMTIGENNPKKDEQNENINAQNIQISTEKNTVEMSEPKARFRV</sequence>
<dbReference type="SMART" id="SM00490">
    <property type="entry name" value="HELICc"/>
    <property type="match status" value="1"/>
</dbReference>
<dbReference type="SUPFAM" id="SSF53335">
    <property type="entry name" value="S-adenosyl-L-methionine-dependent methyltransferases"/>
    <property type="match status" value="1"/>
</dbReference>
<dbReference type="GO" id="GO:0009007">
    <property type="term" value="F:site-specific DNA-methyltransferase (adenine-specific) activity"/>
    <property type="evidence" value="ECO:0007669"/>
    <property type="project" value="UniProtKB-EC"/>
</dbReference>
<dbReference type="GO" id="GO:0006304">
    <property type="term" value="P:DNA modification"/>
    <property type="evidence" value="ECO:0007669"/>
    <property type="project" value="InterPro"/>
</dbReference>
<evidence type="ECO:0000256" key="2">
    <source>
        <dbReference type="SAM" id="MobiDB-lite"/>
    </source>
</evidence>
<dbReference type="EMBL" id="CP046401">
    <property type="protein sequence ID" value="QGY45750.1"/>
    <property type="molecule type" value="Genomic_DNA"/>
</dbReference>
<dbReference type="RefSeq" id="WP_158868889.1">
    <property type="nucleotide sequence ID" value="NZ_CP046401.1"/>
</dbReference>
<feature type="compositionally biased region" description="Basic residues" evidence="2">
    <location>
        <begin position="427"/>
        <end position="440"/>
    </location>
</feature>
<name>A0A6I6JX74_9BACT</name>
<evidence type="ECO:0000313" key="5">
    <source>
        <dbReference type="EMBL" id="QGY45750.1"/>
    </source>
</evidence>
<dbReference type="SUPFAM" id="SSF52540">
    <property type="entry name" value="P-loop containing nucleoside triphosphate hydrolases"/>
    <property type="match status" value="2"/>
</dbReference>
<dbReference type="Gene3D" id="3.40.50.150">
    <property type="entry name" value="Vaccinia Virus protein VP39"/>
    <property type="match status" value="1"/>
</dbReference>